<evidence type="ECO:0000313" key="2">
    <source>
        <dbReference type="Proteomes" id="UP000005237"/>
    </source>
</evidence>
<protein>
    <recommendedName>
        <fullName evidence="3">Tudor domain-containing protein</fullName>
    </recommendedName>
</protein>
<dbReference type="AlphaFoldDB" id="A0A8R1DP55"/>
<keyword evidence="2" id="KW-1185">Reference proteome</keyword>
<sequence length="214" mass="24742">MNEETDDDVDDLDDDYNCGDFAPLEYIRRLPKCQRAPRFEKDVLTVEHVENSQLIYLQYPWQCEKRAHLDNLLYSQWSTFARLPAEFRVADQLVAIRNPRKGGMVCRAVIIDWNSLLLVDYGRFVKCPDQADLRLLPADGAFAEEPMITIVSLTRGVCQLYPHHSETLFLREKLPKGTKVHFKWDQKSKITPLRGKIFIDGGHVASLNDSMVFQ</sequence>
<organism evidence="1 2">
    <name type="scientific">Caenorhabditis japonica</name>
    <dbReference type="NCBI Taxonomy" id="281687"/>
    <lineage>
        <taxon>Eukaryota</taxon>
        <taxon>Metazoa</taxon>
        <taxon>Ecdysozoa</taxon>
        <taxon>Nematoda</taxon>
        <taxon>Chromadorea</taxon>
        <taxon>Rhabditida</taxon>
        <taxon>Rhabditina</taxon>
        <taxon>Rhabditomorpha</taxon>
        <taxon>Rhabditoidea</taxon>
        <taxon>Rhabditidae</taxon>
        <taxon>Peloderinae</taxon>
        <taxon>Caenorhabditis</taxon>
    </lineage>
</organism>
<evidence type="ECO:0000313" key="1">
    <source>
        <dbReference type="EnsemblMetazoa" id="CJA08319a.1"/>
    </source>
</evidence>
<name>A0A8R1DP55_CAEJA</name>
<evidence type="ECO:0008006" key="3">
    <source>
        <dbReference type="Google" id="ProtNLM"/>
    </source>
</evidence>
<dbReference type="EnsemblMetazoa" id="CJA08319a.1">
    <property type="protein sequence ID" value="CJA08319a.1"/>
    <property type="gene ID" value="WBGene00127523"/>
</dbReference>
<reference evidence="2" key="1">
    <citation type="submission" date="2010-08" db="EMBL/GenBank/DDBJ databases">
        <authorList>
            <consortium name="Caenorhabditis japonica Sequencing Consortium"/>
            <person name="Wilson R.K."/>
        </authorList>
    </citation>
    <scope>NUCLEOTIDE SEQUENCE [LARGE SCALE GENOMIC DNA]</scope>
    <source>
        <strain evidence="2">DF5081</strain>
    </source>
</reference>
<proteinExistence type="predicted"/>
<reference evidence="1" key="2">
    <citation type="submission" date="2022-06" db="UniProtKB">
        <authorList>
            <consortium name="EnsemblMetazoa"/>
        </authorList>
    </citation>
    <scope>IDENTIFICATION</scope>
    <source>
        <strain evidence="1">DF5081</strain>
    </source>
</reference>
<dbReference type="Proteomes" id="UP000005237">
    <property type="component" value="Unassembled WGS sequence"/>
</dbReference>
<accession>A0A8R1DP55</accession>